<dbReference type="STRING" id="883081.HMPREF9698_01497"/>
<evidence type="ECO:0000313" key="2">
    <source>
        <dbReference type="EMBL" id="EKU93155.1"/>
    </source>
</evidence>
<name>K9EVA3_9LACT</name>
<feature type="region of interest" description="Disordered" evidence="1">
    <location>
        <begin position="168"/>
        <end position="190"/>
    </location>
</feature>
<dbReference type="RefSeq" id="WP_003778648.1">
    <property type="nucleotide sequence ID" value="NZ_JH992960.1"/>
</dbReference>
<dbReference type="PATRIC" id="fig|883081.3.peg.1337"/>
<evidence type="ECO:0000313" key="3">
    <source>
        <dbReference type="Proteomes" id="UP000009875"/>
    </source>
</evidence>
<dbReference type="InterPro" id="IPR022595">
    <property type="entry name" value="Enc34_ssDNA-bd"/>
</dbReference>
<proteinExistence type="predicted"/>
<dbReference type="Pfam" id="PF10991">
    <property type="entry name" value="Enc34_ssDNA-bd"/>
    <property type="match status" value="1"/>
</dbReference>
<evidence type="ECO:0000256" key="1">
    <source>
        <dbReference type="SAM" id="MobiDB-lite"/>
    </source>
</evidence>
<dbReference type="AlphaFoldDB" id="K9EVA3"/>
<comment type="caution">
    <text evidence="2">The sequence shown here is derived from an EMBL/GenBank/DDBJ whole genome shotgun (WGS) entry which is preliminary data.</text>
</comment>
<reference evidence="2 3" key="1">
    <citation type="submission" date="2012-09" db="EMBL/GenBank/DDBJ databases">
        <title>The Genome Sequence of Alloiococcus otitis ATCC 51267.</title>
        <authorList>
            <consortium name="The Broad Institute Genome Sequencing Platform"/>
            <person name="Earl A."/>
            <person name="Ward D."/>
            <person name="Feldgarden M."/>
            <person name="Gevers D."/>
            <person name="Huys G."/>
            <person name="Walker B."/>
            <person name="Young S.K."/>
            <person name="Zeng Q."/>
            <person name="Gargeya S."/>
            <person name="Fitzgerald M."/>
            <person name="Haas B."/>
            <person name="Abouelleil A."/>
            <person name="Alvarado L."/>
            <person name="Arachchi H.M."/>
            <person name="Berlin A.M."/>
            <person name="Chapman S.B."/>
            <person name="Goldberg J."/>
            <person name="Griggs A."/>
            <person name="Gujja S."/>
            <person name="Hansen M."/>
            <person name="Howarth C."/>
            <person name="Imamovic A."/>
            <person name="Larimer J."/>
            <person name="McCowen C."/>
            <person name="Montmayeur A."/>
            <person name="Murphy C."/>
            <person name="Neiman D."/>
            <person name="Pearson M."/>
            <person name="Priest M."/>
            <person name="Roberts A."/>
            <person name="Saif S."/>
            <person name="Shea T."/>
            <person name="Sisk P."/>
            <person name="Sykes S."/>
            <person name="Wortman J."/>
            <person name="Nusbaum C."/>
            <person name="Birren B."/>
        </authorList>
    </citation>
    <scope>NUCLEOTIDE SEQUENCE [LARGE SCALE GENOMIC DNA]</scope>
    <source>
        <strain evidence="2 3">ATCC 51267</strain>
    </source>
</reference>
<protein>
    <recommendedName>
        <fullName evidence="4">Phage protein</fullName>
    </recommendedName>
</protein>
<dbReference type="OrthoDB" id="9786575at2"/>
<dbReference type="HOGENOM" id="CLU_087553_0_0_9"/>
<dbReference type="Proteomes" id="UP000009875">
    <property type="component" value="Unassembled WGS sequence"/>
</dbReference>
<feature type="compositionally biased region" description="Acidic residues" evidence="1">
    <location>
        <begin position="173"/>
        <end position="190"/>
    </location>
</feature>
<dbReference type="Gene3D" id="2.40.50.140">
    <property type="entry name" value="Nucleic acid-binding proteins"/>
    <property type="match status" value="1"/>
</dbReference>
<dbReference type="SUPFAM" id="SSF50249">
    <property type="entry name" value="Nucleic acid-binding proteins"/>
    <property type="match status" value="1"/>
</dbReference>
<dbReference type="EMBL" id="AGXA01000024">
    <property type="protein sequence ID" value="EKU93155.1"/>
    <property type="molecule type" value="Genomic_DNA"/>
</dbReference>
<dbReference type="InterPro" id="IPR012340">
    <property type="entry name" value="NA-bd_OB-fold"/>
</dbReference>
<evidence type="ECO:0008006" key="4">
    <source>
        <dbReference type="Google" id="ProtNLM"/>
    </source>
</evidence>
<accession>K9EVA3</accession>
<sequence>MSKQNSTKVILKNVRLSFANLLEPKSINGGEPKYSTQVIIEKSDTENIENMKKAIDIAYKQGLEGGRLKGVKRDRLKTTLHDAEEKYDFAENPEYEDTLYINLNSKRRPGLINKFKDKTDDPEEVYSGVYANVSLNFYPYNTSGNKGVSAGLNNVMVLGKGERLGGQASAESDFADFEAEDSSDGLDDIL</sequence>
<gene>
    <name evidence="2" type="ORF">HMPREF9698_01497</name>
</gene>
<keyword evidence="3" id="KW-1185">Reference proteome</keyword>
<dbReference type="eggNOG" id="ENOG502Z8YX">
    <property type="taxonomic scope" value="Bacteria"/>
</dbReference>
<organism evidence="2 3">
    <name type="scientific">Alloiococcus otitis ATCC 51267</name>
    <dbReference type="NCBI Taxonomy" id="883081"/>
    <lineage>
        <taxon>Bacteria</taxon>
        <taxon>Bacillati</taxon>
        <taxon>Bacillota</taxon>
        <taxon>Bacilli</taxon>
        <taxon>Lactobacillales</taxon>
        <taxon>Carnobacteriaceae</taxon>
        <taxon>Alloiococcus</taxon>
    </lineage>
</organism>